<feature type="transmembrane region" description="Helical" evidence="1">
    <location>
        <begin position="70"/>
        <end position="91"/>
    </location>
</feature>
<evidence type="ECO:0000313" key="3">
    <source>
        <dbReference type="Proteomes" id="UP000316096"/>
    </source>
</evidence>
<feature type="transmembrane region" description="Helical" evidence="1">
    <location>
        <begin position="32"/>
        <end position="50"/>
    </location>
</feature>
<reference evidence="2 3" key="1">
    <citation type="submission" date="2019-06" db="EMBL/GenBank/DDBJ databases">
        <title>Sequencing the genomes of 1000 actinobacteria strains.</title>
        <authorList>
            <person name="Klenk H.-P."/>
        </authorList>
    </citation>
    <scope>NUCLEOTIDE SEQUENCE [LARGE SCALE GENOMIC DNA]</scope>
    <source>
        <strain evidence="2 3">DSM 102200</strain>
    </source>
</reference>
<keyword evidence="1" id="KW-1133">Transmembrane helix</keyword>
<feature type="transmembrane region" description="Helical" evidence="1">
    <location>
        <begin position="248"/>
        <end position="269"/>
    </location>
</feature>
<keyword evidence="1" id="KW-0472">Membrane</keyword>
<organism evidence="2 3">
    <name type="scientific">Actinoallomurus bryophytorum</name>
    <dbReference type="NCBI Taxonomy" id="1490222"/>
    <lineage>
        <taxon>Bacteria</taxon>
        <taxon>Bacillati</taxon>
        <taxon>Actinomycetota</taxon>
        <taxon>Actinomycetes</taxon>
        <taxon>Streptosporangiales</taxon>
        <taxon>Thermomonosporaceae</taxon>
        <taxon>Actinoallomurus</taxon>
    </lineage>
</organism>
<evidence type="ECO:0000256" key="1">
    <source>
        <dbReference type="SAM" id="Phobius"/>
    </source>
</evidence>
<dbReference type="AlphaFoldDB" id="A0A543CVY0"/>
<keyword evidence="1" id="KW-0812">Transmembrane</keyword>
<feature type="transmembrane region" description="Helical" evidence="1">
    <location>
        <begin position="328"/>
        <end position="351"/>
    </location>
</feature>
<evidence type="ECO:0008006" key="4">
    <source>
        <dbReference type="Google" id="ProtNLM"/>
    </source>
</evidence>
<gene>
    <name evidence="2" type="ORF">FB559_6761</name>
</gene>
<feature type="transmembrane region" description="Helical" evidence="1">
    <location>
        <begin position="290"/>
        <end position="308"/>
    </location>
</feature>
<sequence>MRRMDEIAAGAEEPEIAVLPAEHPARPAVRPALWSALAGAVAFTVSAYVTTQVRAVRAGSPWQDDPYVGVVSFTEFLVPALAVLIAVRALLYRRAEPKPVFRTAQLLRAAFVCTLLVAATIAVDGLAVVLRADHALWNDGTPWLVAALAPLAALVAAALACEARAFRRLPPRDGHVPGGDWLDDLAVLAETLAVRLPPSGARLAVRIARGGAIEFAREHIMAVAALASLGAGLAIGVAQAVGEHWTSPVLFLTFAAIGTGGFFAFSMICNTALRIAAPREPASAGRVRRSARMAVIAGSLALPASAVLRDGIRTTLGLHGEIDNAGQLAVITFAGGLSAAVLVFAAMLVIARRDGVPVHRRA</sequence>
<feature type="transmembrane region" description="Helical" evidence="1">
    <location>
        <begin position="142"/>
        <end position="161"/>
    </location>
</feature>
<feature type="transmembrane region" description="Helical" evidence="1">
    <location>
        <begin position="111"/>
        <end position="130"/>
    </location>
</feature>
<name>A0A543CVY0_9ACTN</name>
<accession>A0A543CVY0</accession>
<dbReference type="EMBL" id="VFOZ01000001">
    <property type="protein sequence ID" value="TQM01018.1"/>
    <property type="molecule type" value="Genomic_DNA"/>
</dbReference>
<feature type="transmembrane region" description="Helical" evidence="1">
    <location>
        <begin position="219"/>
        <end position="242"/>
    </location>
</feature>
<proteinExistence type="predicted"/>
<keyword evidence="3" id="KW-1185">Reference proteome</keyword>
<evidence type="ECO:0000313" key="2">
    <source>
        <dbReference type="EMBL" id="TQM01018.1"/>
    </source>
</evidence>
<protein>
    <recommendedName>
        <fullName evidence="4">Transmembrane protein</fullName>
    </recommendedName>
</protein>
<dbReference type="Proteomes" id="UP000316096">
    <property type="component" value="Unassembled WGS sequence"/>
</dbReference>
<comment type="caution">
    <text evidence="2">The sequence shown here is derived from an EMBL/GenBank/DDBJ whole genome shotgun (WGS) entry which is preliminary data.</text>
</comment>